<feature type="binding site" evidence="14">
    <location>
        <position position="666"/>
    </location>
    <ligand>
        <name>ATP</name>
        <dbReference type="ChEBI" id="CHEBI:30616"/>
    </ligand>
</feature>
<feature type="domain" description="P-type ATPase C-terminal" evidence="18">
    <location>
        <begin position="718"/>
        <end position="961"/>
    </location>
</feature>
<feature type="region of interest" description="Disordered" evidence="17">
    <location>
        <begin position="1035"/>
        <end position="1065"/>
    </location>
</feature>
<evidence type="ECO:0000256" key="10">
    <source>
        <dbReference type="ARBA" id="ARBA00022989"/>
    </source>
</evidence>
<evidence type="ECO:0000313" key="19">
    <source>
        <dbReference type="Ensembl" id="ENSDLAP00005049312.1"/>
    </source>
</evidence>
<dbReference type="Gene3D" id="3.40.1110.10">
    <property type="entry name" value="Calcium-transporting ATPase, cytoplasmic domain N"/>
    <property type="match status" value="1"/>
</dbReference>
<dbReference type="Pfam" id="PF16212">
    <property type="entry name" value="PhoLip_ATPase_C"/>
    <property type="match status" value="1"/>
</dbReference>
<comment type="similarity">
    <text evidence="3 16">Belongs to the cation transport ATPase (P-type) (TC 3.A.3) family. Type IV subfamily.</text>
</comment>
<reference evidence="19" key="1">
    <citation type="submission" date="2025-08" db="UniProtKB">
        <authorList>
            <consortium name="Ensembl"/>
        </authorList>
    </citation>
    <scope>IDENTIFICATION</scope>
</reference>
<dbReference type="GO" id="GO:0045332">
    <property type="term" value="P:phospholipid translocation"/>
    <property type="evidence" value="ECO:0007669"/>
    <property type="project" value="TreeGrafter"/>
</dbReference>
<feature type="transmembrane region" description="Helical" evidence="16">
    <location>
        <begin position="203"/>
        <end position="228"/>
    </location>
</feature>
<dbReference type="InterPro" id="IPR023214">
    <property type="entry name" value="HAD_sf"/>
</dbReference>
<feature type="transmembrane region" description="Helical" evidence="16">
    <location>
        <begin position="749"/>
        <end position="770"/>
    </location>
</feature>
<dbReference type="InterPro" id="IPR036412">
    <property type="entry name" value="HAD-like_sf"/>
</dbReference>
<feature type="transmembrane region" description="Helical" evidence="16">
    <location>
        <begin position="782"/>
        <end position="802"/>
    </location>
</feature>
<dbReference type="InterPro" id="IPR032630">
    <property type="entry name" value="P_typ_ATPase_c"/>
</dbReference>
<feature type="transmembrane region" description="Helical" evidence="16">
    <location>
        <begin position="901"/>
        <end position="924"/>
    </location>
</feature>
<dbReference type="SFLD" id="SFLDG00002">
    <property type="entry name" value="C1.7:_P-type_atpase_like"/>
    <property type="match status" value="1"/>
</dbReference>
<dbReference type="AlphaFoldDB" id="A0A8C4NV27"/>
<dbReference type="SFLD" id="SFLDF00027">
    <property type="entry name" value="p-type_atpase"/>
    <property type="match status" value="1"/>
</dbReference>
<dbReference type="GO" id="GO:0016887">
    <property type="term" value="F:ATP hydrolysis activity"/>
    <property type="evidence" value="ECO:0007669"/>
    <property type="project" value="InterPro"/>
</dbReference>
<dbReference type="Proteomes" id="UP000694389">
    <property type="component" value="Unassembled WGS sequence"/>
</dbReference>
<evidence type="ECO:0000256" key="1">
    <source>
        <dbReference type="ARBA" id="ARBA00001946"/>
    </source>
</evidence>
<dbReference type="SFLD" id="SFLDS00003">
    <property type="entry name" value="Haloacid_Dehalogenase"/>
    <property type="match status" value="1"/>
</dbReference>
<feature type="binding site" evidence="14">
    <location>
        <position position="695"/>
    </location>
    <ligand>
        <name>ATP</name>
        <dbReference type="ChEBI" id="CHEBI:30616"/>
    </ligand>
</feature>
<dbReference type="Gene3D" id="3.40.50.1000">
    <property type="entry name" value="HAD superfamily/HAD-like"/>
    <property type="match status" value="1"/>
</dbReference>
<comment type="catalytic activity">
    <reaction evidence="12 16">
        <text>ATP + H2O + phospholipidSide 1 = ADP + phosphate + phospholipidSide 2.</text>
        <dbReference type="EC" id="7.6.2.1"/>
    </reaction>
</comment>
<comment type="subcellular location">
    <subcellularLocation>
        <location evidence="2 16">Membrane</location>
        <topology evidence="2 16">Multi-pass membrane protein</topology>
    </subcellularLocation>
</comment>
<keyword evidence="9 16" id="KW-1278">Translocase</keyword>
<feature type="transmembrane region" description="Helical" evidence="16">
    <location>
        <begin position="12"/>
        <end position="32"/>
    </location>
</feature>
<evidence type="ECO:0000256" key="5">
    <source>
        <dbReference type="ARBA" id="ARBA00022723"/>
    </source>
</evidence>
<feature type="binding site" evidence="14">
    <location>
        <position position="672"/>
    </location>
    <ligand>
        <name>ATP</name>
        <dbReference type="ChEBI" id="CHEBI:30616"/>
    </ligand>
</feature>
<evidence type="ECO:0000256" key="15">
    <source>
        <dbReference type="PIRSR" id="PIRSR606539-3"/>
    </source>
</evidence>
<dbReference type="SUPFAM" id="SSF81665">
    <property type="entry name" value="Calcium ATPase, transmembrane domain M"/>
    <property type="match status" value="1"/>
</dbReference>
<evidence type="ECO:0000256" key="17">
    <source>
        <dbReference type="SAM" id="MobiDB-lite"/>
    </source>
</evidence>
<dbReference type="FunFam" id="3.40.50.1000:FF:000014">
    <property type="entry name" value="Phospholipid-transporting ATPase"/>
    <property type="match status" value="1"/>
</dbReference>
<dbReference type="GO" id="GO:0140326">
    <property type="term" value="F:ATPase-coupled intramembrane lipid transporter activity"/>
    <property type="evidence" value="ECO:0007669"/>
    <property type="project" value="UniProtKB-EC"/>
</dbReference>
<dbReference type="InterPro" id="IPR023299">
    <property type="entry name" value="ATPase_P-typ_cyto_dom_N"/>
</dbReference>
<feature type="binding site" evidence="14">
    <location>
        <position position="278"/>
    </location>
    <ligand>
        <name>ATP</name>
        <dbReference type="ChEBI" id="CHEBI:30616"/>
    </ligand>
</feature>
<feature type="transmembrane region" description="Helical" evidence="16">
    <location>
        <begin position="831"/>
        <end position="851"/>
    </location>
</feature>
<feature type="binding site" evidence="14">
    <location>
        <position position="696"/>
    </location>
    <ligand>
        <name>ATP</name>
        <dbReference type="ChEBI" id="CHEBI:30616"/>
    </ligand>
</feature>
<comment type="cofactor">
    <cofactor evidence="1 15">
        <name>Mg(2+)</name>
        <dbReference type="ChEBI" id="CHEBI:18420"/>
    </cofactor>
</comment>
<feature type="binding site" evidence="14">
    <location>
        <position position="276"/>
    </location>
    <ligand>
        <name>ATP</name>
        <dbReference type="ChEBI" id="CHEBI:30616"/>
    </ligand>
</feature>
<dbReference type="PRINTS" id="PR00119">
    <property type="entry name" value="CATATPASE"/>
</dbReference>
<dbReference type="SUPFAM" id="SSF56784">
    <property type="entry name" value="HAD-like"/>
    <property type="match status" value="1"/>
</dbReference>
<evidence type="ECO:0000256" key="11">
    <source>
        <dbReference type="ARBA" id="ARBA00023136"/>
    </source>
</evidence>
<keyword evidence="8 15" id="KW-0460">Magnesium</keyword>
<feature type="transmembrane region" description="Helical" evidence="16">
    <location>
        <begin position="871"/>
        <end position="889"/>
    </location>
</feature>
<keyword evidence="11 16" id="KW-0472">Membrane</keyword>
<dbReference type="GO" id="GO:0005802">
    <property type="term" value="C:trans-Golgi network"/>
    <property type="evidence" value="ECO:0007669"/>
    <property type="project" value="TreeGrafter"/>
</dbReference>
<evidence type="ECO:0000256" key="12">
    <source>
        <dbReference type="ARBA" id="ARBA00034036"/>
    </source>
</evidence>
<dbReference type="GO" id="GO:0005524">
    <property type="term" value="F:ATP binding"/>
    <property type="evidence" value="ECO:0007669"/>
    <property type="project" value="UniProtKB-UniRule"/>
</dbReference>
<dbReference type="InterPro" id="IPR023298">
    <property type="entry name" value="ATPase_P-typ_TM_dom_sf"/>
</dbReference>
<dbReference type="EC" id="7.6.2.1" evidence="16"/>
<evidence type="ECO:0000256" key="7">
    <source>
        <dbReference type="ARBA" id="ARBA00022840"/>
    </source>
</evidence>
<evidence type="ECO:0000256" key="2">
    <source>
        <dbReference type="ARBA" id="ARBA00004141"/>
    </source>
</evidence>
<feature type="binding site" evidence="15">
    <location>
        <position position="278"/>
    </location>
    <ligand>
        <name>Mg(2+)</name>
        <dbReference type="ChEBI" id="CHEBI:18420"/>
    </ligand>
</feature>
<feature type="transmembrane region" description="Helical" evidence="16">
    <location>
        <begin position="944"/>
        <end position="963"/>
    </location>
</feature>
<keyword evidence="5 15" id="KW-0479">Metal-binding</keyword>
<evidence type="ECO:0000259" key="18">
    <source>
        <dbReference type="Pfam" id="PF16212"/>
    </source>
</evidence>
<keyword evidence="10 16" id="KW-1133">Transmembrane helix</keyword>
<feature type="transmembrane region" description="Helical" evidence="16">
    <location>
        <begin position="160"/>
        <end position="183"/>
    </location>
</feature>
<dbReference type="PANTHER" id="PTHR24092:SF52">
    <property type="entry name" value="PHOSPHOLIPID-TRANSPORTING ATPASE FETA"/>
    <property type="match status" value="1"/>
</dbReference>
<dbReference type="GO" id="GO:0005886">
    <property type="term" value="C:plasma membrane"/>
    <property type="evidence" value="ECO:0007669"/>
    <property type="project" value="TreeGrafter"/>
</dbReference>
<dbReference type="NCBIfam" id="TIGR01494">
    <property type="entry name" value="ATPase_P-type"/>
    <property type="match status" value="1"/>
</dbReference>
<evidence type="ECO:0000256" key="9">
    <source>
        <dbReference type="ARBA" id="ARBA00022967"/>
    </source>
</evidence>
<organism evidence="19 20">
    <name type="scientific">Dicentrarchus labrax</name>
    <name type="common">European seabass</name>
    <name type="synonym">Morone labrax</name>
    <dbReference type="NCBI Taxonomy" id="13489"/>
    <lineage>
        <taxon>Eukaryota</taxon>
        <taxon>Metazoa</taxon>
        <taxon>Chordata</taxon>
        <taxon>Craniata</taxon>
        <taxon>Vertebrata</taxon>
        <taxon>Euteleostomi</taxon>
        <taxon>Actinopterygii</taxon>
        <taxon>Neopterygii</taxon>
        <taxon>Teleostei</taxon>
        <taxon>Neoteleostei</taxon>
        <taxon>Acanthomorphata</taxon>
        <taxon>Eupercaria</taxon>
        <taxon>Moronidae</taxon>
        <taxon>Dicentrarchus</taxon>
    </lineage>
</organism>
<dbReference type="FunFam" id="3.40.1110.10:FF:000188">
    <property type="entry name" value="Phospholipid-transporting ATPase"/>
    <property type="match status" value="1"/>
</dbReference>
<dbReference type="PANTHER" id="PTHR24092">
    <property type="entry name" value="PROBABLE PHOSPHOLIPID-TRANSPORTING ATPASE"/>
    <property type="match status" value="1"/>
</dbReference>
<feature type="binding site" evidence="15">
    <location>
        <position position="692"/>
    </location>
    <ligand>
        <name>Mg(2+)</name>
        <dbReference type="ChEBI" id="CHEBI:18420"/>
    </ligand>
</feature>
<evidence type="ECO:0000256" key="6">
    <source>
        <dbReference type="ARBA" id="ARBA00022741"/>
    </source>
</evidence>
<feature type="binding site" evidence="14">
    <location>
        <position position="551"/>
    </location>
    <ligand>
        <name>ATP</name>
        <dbReference type="ChEBI" id="CHEBI:30616"/>
    </ligand>
</feature>
<dbReference type="GO" id="GO:0007030">
    <property type="term" value="P:Golgi organization"/>
    <property type="evidence" value="ECO:0007669"/>
    <property type="project" value="TreeGrafter"/>
</dbReference>
<dbReference type="GO" id="GO:0000287">
    <property type="term" value="F:magnesium ion binding"/>
    <property type="evidence" value="ECO:0007669"/>
    <property type="project" value="UniProtKB-UniRule"/>
</dbReference>
<name>A0A8C4NV27_DICLA</name>
<feature type="binding site" evidence="14">
    <location>
        <position position="436"/>
    </location>
    <ligand>
        <name>ATP</name>
        <dbReference type="ChEBI" id="CHEBI:30616"/>
    </ligand>
</feature>
<dbReference type="Pfam" id="PF13246">
    <property type="entry name" value="Cation_ATPase"/>
    <property type="match status" value="1"/>
</dbReference>
<feature type="binding site" evidence="14">
    <location>
        <position position="470"/>
    </location>
    <ligand>
        <name>ATP</name>
        <dbReference type="ChEBI" id="CHEBI:30616"/>
    </ligand>
</feature>
<keyword evidence="20" id="KW-1185">Reference proteome</keyword>
<evidence type="ECO:0000256" key="14">
    <source>
        <dbReference type="PIRSR" id="PIRSR606539-2"/>
    </source>
</evidence>
<evidence type="ECO:0000256" key="16">
    <source>
        <dbReference type="RuleBase" id="RU362033"/>
    </source>
</evidence>
<evidence type="ECO:0000256" key="3">
    <source>
        <dbReference type="ARBA" id="ARBA00008109"/>
    </source>
</evidence>
<reference evidence="19" key="2">
    <citation type="submission" date="2025-09" db="UniProtKB">
        <authorList>
            <consortium name="Ensembl"/>
        </authorList>
    </citation>
    <scope>IDENTIFICATION</scope>
</reference>
<evidence type="ECO:0000256" key="4">
    <source>
        <dbReference type="ARBA" id="ARBA00022692"/>
    </source>
</evidence>
<dbReference type="InterPro" id="IPR018303">
    <property type="entry name" value="ATPase_P-typ_P_site"/>
</dbReference>
<feature type="binding site" evidence="14">
    <location>
        <position position="413"/>
    </location>
    <ligand>
        <name>ATP</name>
        <dbReference type="ChEBI" id="CHEBI:30616"/>
    </ligand>
</feature>
<evidence type="ECO:0000313" key="20">
    <source>
        <dbReference type="Proteomes" id="UP000694389"/>
    </source>
</evidence>
<feature type="active site" description="4-aspartylphosphate intermediate" evidence="13">
    <location>
        <position position="276"/>
    </location>
</feature>
<protein>
    <recommendedName>
        <fullName evidence="16">Phospholipid-transporting ATPase</fullName>
        <ecNumber evidence="16">7.6.2.1</ecNumber>
    </recommendedName>
</protein>
<keyword evidence="6 14" id="KW-0547">Nucleotide-binding</keyword>
<keyword evidence="4 16" id="KW-0812">Transmembrane</keyword>
<dbReference type="NCBIfam" id="TIGR01652">
    <property type="entry name" value="ATPase-Plipid"/>
    <property type="match status" value="1"/>
</dbReference>
<evidence type="ECO:0000256" key="8">
    <source>
        <dbReference type="ARBA" id="ARBA00022842"/>
    </source>
</evidence>
<dbReference type="Ensembl" id="ENSDLAT00005052562.2">
    <property type="protein sequence ID" value="ENSDLAP00005049312.1"/>
    <property type="gene ID" value="ENSDLAG00005021399.2"/>
</dbReference>
<dbReference type="SUPFAM" id="SSF81660">
    <property type="entry name" value="Metal cation-transporting ATPase, ATP-binding domain N"/>
    <property type="match status" value="1"/>
</dbReference>
<feature type="binding site" evidence="14">
    <location>
        <position position="372"/>
    </location>
    <ligand>
        <name>ATP</name>
        <dbReference type="ChEBI" id="CHEBI:30616"/>
    </ligand>
</feature>
<gene>
    <name evidence="19" type="primary">LOC127376692</name>
</gene>
<feature type="binding site" evidence="15">
    <location>
        <position position="276"/>
    </location>
    <ligand>
        <name>Mg(2+)</name>
        <dbReference type="ChEBI" id="CHEBI:18420"/>
    </ligand>
</feature>
<accession>A0A8C4NV27</accession>
<feature type="binding site" evidence="15">
    <location>
        <position position="696"/>
    </location>
    <ligand>
        <name>Mg(2+)</name>
        <dbReference type="ChEBI" id="CHEBI:18420"/>
    </ligand>
</feature>
<dbReference type="GeneTree" id="ENSGT00940000161917"/>
<feature type="compositionally biased region" description="Polar residues" evidence="17">
    <location>
        <begin position="1035"/>
        <end position="1046"/>
    </location>
</feature>
<sequence length="1085" mass="124173">PLNLFEQFQRIANAYFLFLLVLQVRETIHFDYYDKSKHLKKRVKSHFIWPGLWLHLYICFNISFVILSTASNLLCHLSLLLGEVRCEPPNNRLDRFTGTLTYAGQKYPLDNEKILLRGCTLRNTEWCFGLVLFGGPETKLMQNCGKSTFKRTSIDRLMNVLVLCIFGFLAIMCTILAIGNYLWELNDGSEFTVFLPRQDGNDAAFSAFLTFWSYVIILNTVVPISLYVSVEFIRLGNSFYIDWDRKMYYSRNDTPAEARTTTLNEELGQIKYVFSDKTGTLTQNIMIFNKCSINGKSYVNFDGTFLELTVDFSFNSLADPSFMFHDHALVEAVKLENPEVHAFFRLLALCHTVMAEEKKEGEIFYQAQSPDEGALVTAARNFGFVFRSRTPESVSIVEMGQQRSYELLALLDFNNVRKRMSVIVRSPEGKLSLYCKGADTIVYERLHQSCSKLMDVTTEHLNEFAGEGLRTLALAYKDLDEEYFNQWQQRHHEASTDLDDRESKLDQLYEEIEKDLLLLGATAIEDKLQDGVPQTIEQLSKADIKIWVLTGDKQETAENIGYSCNLLREEMNDIFIISGNSPEDVRQELRSEEVFQKQLQFRLNMRNKLIMHDYFCTPSSIFYFLVEQKCTDLHETRHSGGFGVPCSMELEFLKTACMCKAVICCRVTPLQKAQVVELVKKYKQAVTLAIGDGANDVSMIKAAHIGVGISGQEGMQAVLSSDYSFAQFRFLQRLLLVHGRWSYLRMCKFLRYFFYKNFTFTFVHFWYAFFCGFSAQTVYDEWFITLYNLVYTALPVLGMSLFDQDVNDVWSFQHPQLYVPGQLNLYFSKKAFFKCALHSSYSSLVLFFIPYAAICDTVRDDGKDVADYQSFALLTQTCLLFAVTIQLGLEMSYWTAVNTFFVLGSLAMYFAVTFTMYSNGMFLMLPSAFPFIGTARNSLNQPNIWLTILLTSILCVLPVCASIQHFNFVTICPNFQVMFKVRQAKATPSPPPRRTRIRRTSSRRSGYAFSHAQGYGDLVTSGRFLRRPAVSRSSGFSHVGRTTTGFSPMGRSAGYSPTGRPQNAKVPDVEVTSLQMYRTIRDPAL</sequence>
<feature type="transmembrane region" description="Helical" evidence="16">
    <location>
        <begin position="52"/>
        <end position="75"/>
    </location>
</feature>
<proteinExistence type="inferred from homology"/>
<keyword evidence="7 14" id="KW-0067">ATP-binding</keyword>
<dbReference type="InterPro" id="IPR001757">
    <property type="entry name" value="P_typ_ATPase"/>
</dbReference>
<dbReference type="InterPro" id="IPR006539">
    <property type="entry name" value="P-type_ATPase_IV"/>
</dbReference>
<dbReference type="InterPro" id="IPR044492">
    <property type="entry name" value="P_typ_ATPase_HD_dom"/>
</dbReference>
<feature type="binding site" evidence="14">
    <location>
        <position position="550"/>
    </location>
    <ligand>
        <name>ATP</name>
        <dbReference type="ChEBI" id="CHEBI:30616"/>
    </ligand>
</feature>
<feature type="binding site" evidence="14">
    <location>
        <position position="277"/>
    </location>
    <ligand>
        <name>ATP</name>
        <dbReference type="ChEBI" id="CHEBI:30616"/>
    </ligand>
</feature>
<dbReference type="PROSITE" id="PS00154">
    <property type="entry name" value="ATPASE_E1_E2"/>
    <property type="match status" value="1"/>
</dbReference>
<feature type="binding site" evidence="14">
    <location>
        <position position="552"/>
    </location>
    <ligand>
        <name>ATP</name>
        <dbReference type="ChEBI" id="CHEBI:30616"/>
    </ligand>
</feature>
<evidence type="ECO:0000256" key="13">
    <source>
        <dbReference type="PIRSR" id="PIRSR606539-1"/>
    </source>
</evidence>